<feature type="compositionally biased region" description="Gly residues" evidence="1">
    <location>
        <begin position="209"/>
        <end position="219"/>
    </location>
</feature>
<dbReference type="Proteomes" id="UP000094043">
    <property type="component" value="Chromosome 3"/>
</dbReference>
<dbReference type="Gene3D" id="3.30.70.330">
    <property type="match status" value="1"/>
</dbReference>
<proteinExistence type="predicted"/>
<dbReference type="AlphaFoldDB" id="A0AAJ8M0F9"/>
<dbReference type="InterPro" id="IPR012677">
    <property type="entry name" value="Nucleotide-bd_a/b_plait_sf"/>
</dbReference>
<reference evidence="2" key="2">
    <citation type="journal article" date="2022" name="Elife">
        <title>Obligate sexual reproduction of a homothallic fungus closely related to the Cryptococcus pathogenic species complex.</title>
        <authorList>
            <person name="Passer A.R."/>
            <person name="Clancey S.A."/>
            <person name="Shea T."/>
            <person name="David-Palma M."/>
            <person name="Averette A.F."/>
            <person name="Boekhout T."/>
            <person name="Porcel B.M."/>
            <person name="Nowrousian M."/>
            <person name="Cuomo C.A."/>
            <person name="Sun S."/>
            <person name="Heitman J."/>
            <person name="Coelho M.A."/>
        </authorList>
    </citation>
    <scope>NUCLEOTIDE SEQUENCE</scope>
    <source>
        <strain evidence="2">CBS 7841</strain>
    </source>
</reference>
<organism evidence="2 3">
    <name type="scientific">Cryptococcus depauperatus CBS 7841</name>
    <dbReference type="NCBI Taxonomy" id="1295531"/>
    <lineage>
        <taxon>Eukaryota</taxon>
        <taxon>Fungi</taxon>
        <taxon>Dikarya</taxon>
        <taxon>Basidiomycota</taxon>
        <taxon>Agaricomycotina</taxon>
        <taxon>Tremellomycetes</taxon>
        <taxon>Tremellales</taxon>
        <taxon>Cryptococcaceae</taxon>
        <taxon>Cryptococcus</taxon>
    </lineage>
</organism>
<feature type="compositionally biased region" description="Low complexity" evidence="1">
    <location>
        <begin position="220"/>
        <end position="254"/>
    </location>
</feature>
<feature type="compositionally biased region" description="Polar residues" evidence="1">
    <location>
        <begin position="193"/>
        <end position="206"/>
    </location>
</feature>
<sequence length="309" mass="31821">MSISLPNGTLLAAPSQVQISAAITRILHLANFSSELKTRDLQLMFKDWDNEKGGYRIKWLDDTNALIVFADANVAKRAYLSFLLNPPIAFTGHIKPYDRPDAATIIQSLAARAIGHRSSMSSATTGASPFPFPVNNDPAAPQVHTRAMSVTNHHKSGSFSGSISGLGAFGAVAGSGAGGPNIGAASQRRGHNRNGSASSSWARNSITGALGGSGSGLTGGALSFPTSSSRPTTLPTHDESSAPSRPASSSSAEAVVLIDPSARTGMKGASRGSASGEGERGDKKRRNSVSADKALREVQKALASVDAQG</sequence>
<dbReference type="EMBL" id="CP143786">
    <property type="protein sequence ID" value="WVN87375.1"/>
    <property type="molecule type" value="Genomic_DNA"/>
</dbReference>
<dbReference type="RefSeq" id="XP_066068075.1">
    <property type="nucleotide sequence ID" value="XM_066211978.1"/>
</dbReference>
<evidence type="ECO:0000313" key="2">
    <source>
        <dbReference type="EMBL" id="WVN87375.1"/>
    </source>
</evidence>
<evidence type="ECO:0000313" key="3">
    <source>
        <dbReference type="Proteomes" id="UP000094043"/>
    </source>
</evidence>
<evidence type="ECO:0000256" key="1">
    <source>
        <dbReference type="SAM" id="MobiDB-lite"/>
    </source>
</evidence>
<protein>
    <submittedName>
        <fullName evidence="2">Uncharacterized protein</fullName>
    </submittedName>
</protein>
<reference evidence="2" key="3">
    <citation type="submission" date="2024-01" db="EMBL/GenBank/DDBJ databases">
        <authorList>
            <person name="Coelho M.A."/>
            <person name="David-Palma M."/>
            <person name="Shea T."/>
            <person name="Sun S."/>
            <person name="Cuomo C.A."/>
            <person name="Heitman J."/>
        </authorList>
    </citation>
    <scope>NUCLEOTIDE SEQUENCE</scope>
    <source>
        <strain evidence="2">CBS 7841</strain>
    </source>
</reference>
<accession>A0AAJ8M0F9</accession>
<dbReference type="KEGG" id="cdep:91086765"/>
<dbReference type="GeneID" id="91086765"/>
<feature type="region of interest" description="Disordered" evidence="1">
    <location>
        <begin position="180"/>
        <end position="295"/>
    </location>
</feature>
<gene>
    <name evidence="2" type="ORF">L203_102553</name>
</gene>
<name>A0AAJ8M0F9_9TREE</name>
<reference evidence="2" key="1">
    <citation type="submission" date="2016-06" db="EMBL/GenBank/DDBJ databases">
        <authorList>
            <person name="Cuomo C."/>
            <person name="Litvintseva A."/>
            <person name="Heitman J."/>
            <person name="Chen Y."/>
            <person name="Sun S."/>
            <person name="Springer D."/>
            <person name="Dromer F."/>
            <person name="Young S."/>
            <person name="Zeng Q."/>
            <person name="Chapman S."/>
            <person name="Gujja S."/>
            <person name="Saif S."/>
            <person name="Birren B."/>
        </authorList>
    </citation>
    <scope>NUCLEOTIDE SEQUENCE</scope>
    <source>
        <strain evidence="2">CBS 7841</strain>
    </source>
</reference>
<keyword evidence="3" id="KW-1185">Reference proteome</keyword>